<accession>A0A438E7W8</accession>
<dbReference type="AlphaFoldDB" id="A0A438E7W8"/>
<protein>
    <submittedName>
        <fullName evidence="1">Uncharacterized protein</fullName>
    </submittedName>
</protein>
<reference evidence="1 2" key="1">
    <citation type="journal article" date="2018" name="PLoS Genet.">
        <title>Population sequencing reveals clonal diversity and ancestral inbreeding in the grapevine cultivar Chardonnay.</title>
        <authorList>
            <person name="Roach M.J."/>
            <person name="Johnson D.L."/>
            <person name="Bohlmann J."/>
            <person name="van Vuuren H.J."/>
            <person name="Jones S.J."/>
            <person name="Pretorius I.S."/>
            <person name="Schmidt S.A."/>
            <person name="Borneman A.R."/>
        </authorList>
    </citation>
    <scope>NUCLEOTIDE SEQUENCE [LARGE SCALE GENOMIC DNA]</scope>
    <source>
        <strain evidence="2">cv. Chardonnay</strain>
        <tissue evidence="1">Leaf</tissue>
    </source>
</reference>
<organism evidence="1 2">
    <name type="scientific">Vitis vinifera</name>
    <name type="common">Grape</name>
    <dbReference type="NCBI Taxonomy" id="29760"/>
    <lineage>
        <taxon>Eukaryota</taxon>
        <taxon>Viridiplantae</taxon>
        <taxon>Streptophyta</taxon>
        <taxon>Embryophyta</taxon>
        <taxon>Tracheophyta</taxon>
        <taxon>Spermatophyta</taxon>
        <taxon>Magnoliopsida</taxon>
        <taxon>eudicotyledons</taxon>
        <taxon>Gunneridae</taxon>
        <taxon>Pentapetalae</taxon>
        <taxon>rosids</taxon>
        <taxon>Vitales</taxon>
        <taxon>Vitaceae</taxon>
        <taxon>Viteae</taxon>
        <taxon>Vitis</taxon>
    </lineage>
</organism>
<proteinExistence type="predicted"/>
<evidence type="ECO:0000313" key="1">
    <source>
        <dbReference type="EMBL" id="RVW43793.1"/>
    </source>
</evidence>
<sequence length="203" mass="22883">MDQPWPPRNQILNTLIHKGDPIGHGVIIVIELVTLEKPVGKFMGSRPIGKVTELRKMNPKVIVSPMMNHHSLITQPTKHLSAENRWSYFRNSSHVILRVPPLYDQVLLPRKPCSENYKIKIAYGFYSLVANKGSVILPNRQIFESATSTTPVTTSKSSPETTVVPFERDSAPNLPANLTLELRVYSRRKVVRDIQTPMPSTHG</sequence>
<dbReference type="EMBL" id="QGNW01001367">
    <property type="protein sequence ID" value="RVW43793.1"/>
    <property type="molecule type" value="Genomic_DNA"/>
</dbReference>
<name>A0A438E7W8_VITVI</name>
<comment type="caution">
    <text evidence="1">The sequence shown here is derived from an EMBL/GenBank/DDBJ whole genome shotgun (WGS) entry which is preliminary data.</text>
</comment>
<gene>
    <name evidence="1" type="ORF">CK203_074068</name>
</gene>
<dbReference type="Proteomes" id="UP000288805">
    <property type="component" value="Unassembled WGS sequence"/>
</dbReference>
<evidence type="ECO:0000313" key="2">
    <source>
        <dbReference type="Proteomes" id="UP000288805"/>
    </source>
</evidence>